<gene>
    <name evidence="5" type="ORF">DND132_1426</name>
</gene>
<evidence type="ECO:0000259" key="3">
    <source>
        <dbReference type="SMART" id="SM00062"/>
    </source>
</evidence>
<feature type="domain" description="Solute-binding protein family 3/N-terminal" evidence="3">
    <location>
        <begin position="36"/>
        <end position="270"/>
    </location>
</feature>
<proteinExistence type="predicted"/>
<protein>
    <submittedName>
        <fullName evidence="5">Extracellular solute-binding protein family 3</fullName>
    </submittedName>
</protein>
<dbReference type="OrthoDB" id="5419093at2"/>
<dbReference type="SMART" id="SM00062">
    <property type="entry name" value="PBPb"/>
    <property type="match status" value="1"/>
</dbReference>
<evidence type="ECO:0000313" key="6">
    <source>
        <dbReference type="Proteomes" id="UP000007845"/>
    </source>
</evidence>
<sequence precursor="true">MIRGFKFVALMLACFLMLGVQAQAKDLLSEVKERGELVVATEARFAPFEMLKDGKIVGYSKDLLDEIMKDLPGVKLNQLDLPYQGILAGLVAKRYDFVCTSLTITKERAAKYAFTLPFSTAALTIVKRAGDDSIKSGEDMAGRIIGIQAGAAPYFTALKDYEKEVLIPKYGKGVAELQEFISSDDAYAALAGKRVDAVINTVPNLAPLVKERPDVFEIVMPPFGPPTYFAWAGRKDAESASLVQFFSDSIRKLNENGKMAELQKKWFGFTMDVPMDKVPEPVN</sequence>
<dbReference type="STRING" id="641491.DND132_1426"/>
<dbReference type="Pfam" id="PF00497">
    <property type="entry name" value="SBP_bac_3"/>
    <property type="match status" value="1"/>
</dbReference>
<dbReference type="PANTHER" id="PTHR35936">
    <property type="entry name" value="MEMBRANE-BOUND LYTIC MUREIN TRANSGLYCOSYLASE F"/>
    <property type="match status" value="1"/>
</dbReference>
<organism evidence="5 6">
    <name type="scientific">Pseudodesulfovibrio mercurii</name>
    <dbReference type="NCBI Taxonomy" id="641491"/>
    <lineage>
        <taxon>Bacteria</taxon>
        <taxon>Pseudomonadati</taxon>
        <taxon>Thermodesulfobacteriota</taxon>
        <taxon>Desulfovibrionia</taxon>
        <taxon>Desulfovibrionales</taxon>
        <taxon>Desulfovibrionaceae</taxon>
    </lineage>
</organism>
<reference evidence="5 6" key="1">
    <citation type="journal article" date="2011" name="J. Bacteriol.">
        <title>Genome sequence of the mercury-methylating strain Desulfovibrio desulfuricans ND132.</title>
        <authorList>
            <person name="Brown S.D."/>
            <person name="Gilmour C.C."/>
            <person name="Kucken A.M."/>
            <person name="Wall J.D."/>
            <person name="Elias D.A."/>
            <person name="Brandt C.C."/>
            <person name="Podar M."/>
            <person name="Chertkov O."/>
            <person name="Held B."/>
            <person name="Bruce D.C."/>
            <person name="Detter J.C."/>
            <person name="Tapia R."/>
            <person name="Han C.S."/>
            <person name="Goodwin L.A."/>
            <person name="Cheng J.F."/>
            <person name="Pitluck S."/>
            <person name="Woyke T."/>
            <person name="Mikhailova N."/>
            <person name="Ivanova N.N."/>
            <person name="Han J."/>
            <person name="Lucas S."/>
            <person name="Lapidus A.L."/>
            <person name="Land M.L."/>
            <person name="Hauser L.J."/>
            <person name="Palumbo A.V."/>
        </authorList>
    </citation>
    <scope>NUCLEOTIDE SEQUENCE [LARGE SCALE GENOMIC DNA]</scope>
    <source>
        <strain evidence="5 6">ND132</strain>
    </source>
</reference>
<dbReference type="SMART" id="SM00079">
    <property type="entry name" value="PBPe"/>
    <property type="match status" value="1"/>
</dbReference>
<feature type="signal peptide" evidence="2">
    <location>
        <begin position="1"/>
        <end position="24"/>
    </location>
</feature>
<evidence type="ECO:0000256" key="2">
    <source>
        <dbReference type="SAM" id="SignalP"/>
    </source>
</evidence>
<dbReference type="GO" id="GO:0016020">
    <property type="term" value="C:membrane"/>
    <property type="evidence" value="ECO:0007669"/>
    <property type="project" value="InterPro"/>
</dbReference>
<keyword evidence="6" id="KW-1185">Reference proteome</keyword>
<dbReference type="Gene3D" id="3.40.190.10">
    <property type="entry name" value="Periplasmic binding protein-like II"/>
    <property type="match status" value="2"/>
</dbReference>
<accession>F0JE25</accession>
<evidence type="ECO:0000256" key="1">
    <source>
        <dbReference type="ARBA" id="ARBA00022729"/>
    </source>
</evidence>
<dbReference type="eggNOG" id="COG0834">
    <property type="taxonomic scope" value="Bacteria"/>
</dbReference>
<dbReference type="HOGENOM" id="CLU_019602_18_5_7"/>
<dbReference type="RefSeq" id="WP_014322062.1">
    <property type="nucleotide sequence ID" value="NC_016803.1"/>
</dbReference>
<feature type="chain" id="PRO_5003253567" evidence="2">
    <location>
        <begin position="25"/>
        <end position="283"/>
    </location>
</feature>
<dbReference type="KEGG" id="ddn:DND132_1426"/>
<dbReference type="InterPro" id="IPR001638">
    <property type="entry name" value="Solute-binding_3/MltF_N"/>
</dbReference>
<dbReference type="SUPFAM" id="SSF53850">
    <property type="entry name" value="Periplasmic binding protein-like II"/>
    <property type="match status" value="1"/>
</dbReference>
<feature type="domain" description="Ionotropic glutamate receptor C-terminal" evidence="4">
    <location>
        <begin position="36"/>
        <end position="269"/>
    </location>
</feature>
<dbReference type="Proteomes" id="UP000007845">
    <property type="component" value="Chromosome"/>
</dbReference>
<dbReference type="GO" id="GO:0015276">
    <property type="term" value="F:ligand-gated monoatomic ion channel activity"/>
    <property type="evidence" value="ECO:0007669"/>
    <property type="project" value="InterPro"/>
</dbReference>
<dbReference type="PANTHER" id="PTHR35936:SF17">
    <property type="entry name" value="ARGININE-BINDING EXTRACELLULAR PROTEIN ARTP"/>
    <property type="match status" value="1"/>
</dbReference>
<dbReference type="InterPro" id="IPR001320">
    <property type="entry name" value="Iontro_rcpt_C"/>
</dbReference>
<keyword evidence="1 2" id="KW-0732">Signal</keyword>
<evidence type="ECO:0000259" key="4">
    <source>
        <dbReference type="SMART" id="SM00079"/>
    </source>
</evidence>
<dbReference type="AlphaFoldDB" id="F0JE25"/>
<evidence type="ECO:0000313" key="5">
    <source>
        <dbReference type="EMBL" id="EGB14634.1"/>
    </source>
</evidence>
<dbReference type="EMBL" id="CP003220">
    <property type="protein sequence ID" value="EGB14634.1"/>
    <property type="molecule type" value="Genomic_DNA"/>
</dbReference>
<dbReference type="SMR" id="F0JE25"/>
<name>F0JE25_9BACT</name>